<reference evidence="1 2" key="1">
    <citation type="submission" date="2023-01" db="EMBL/GenBank/DDBJ databases">
        <title>Bacillus changyiensis sp. nov., isolated from a coastal deposit.</title>
        <authorList>
            <person name="Xiao G."/>
            <person name="Lai Q."/>
            <person name="Hu Z."/>
            <person name="Shao Z."/>
        </authorList>
    </citation>
    <scope>NUCLEOTIDE SEQUENCE [LARGE SCALE GENOMIC DNA]</scope>
    <source>
        <strain evidence="1 2">CLL-7-23</strain>
    </source>
</reference>
<evidence type="ECO:0008006" key="3">
    <source>
        <dbReference type="Google" id="ProtNLM"/>
    </source>
</evidence>
<keyword evidence="2" id="KW-1185">Reference proteome</keyword>
<gene>
    <name evidence="1" type="ORF">PJ311_00315</name>
</gene>
<comment type="caution">
    <text evidence="1">The sequence shown here is derived from an EMBL/GenBank/DDBJ whole genome shotgun (WGS) entry which is preliminary data.</text>
</comment>
<proteinExistence type="predicted"/>
<evidence type="ECO:0000313" key="1">
    <source>
        <dbReference type="EMBL" id="MDA7025051.1"/>
    </source>
</evidence>
<name>A0ABT4WYD1_9BACI</name>
<sequence length="130" mass="15383">MMLPIQEVETLLSENEKLTSLVDIKRIFLVYVPEEDQDVQKAPMIRINELESHRKDYADDKALTFEVDIQIDLWTKTVKDAQLIQPIIDQIMADNDYQQYASSFDRDPDIALYRYARRYRATKLIDIQNI</sequence>
<evidence type="ECO:0000313" key="2">
    <source>
        <dbReference type="Proteomes" id="UP001211894"/>
    </source>
</evidence>
<dbReference type="EMBL" id="JAQKAB010000001">
    <property type="protein sequence ID" value="MDA7025051.1"/>
    <property type="molecule type" value="Genomic_DNA"/>
</dbReference>
<dbReference type="Proteomes" id="UP001211894">
    <property type="component" value="Unassembled WGS sequence"/>
</dbReference>
<dbReference type="RefSeq" id="WP_271338918.1">
    <property type="nucleotide sequence ID" value="NZ_JAQKAB010000001.1"/>
</dbReference>
<accession>A0ABT4WYD1</accession>
<organism evidence="1 2">
    <name type="scientific">Bacillus changyiensis</name>
    <dbReference type="NCBI Taxonomy" id="3004103"/>
    <lineage>
        <taxon>Bacteria</taxon>
        <taxon>Bacillati</taxon>
        <taxon>Bacillota</taxon>
        <taxon>Bacilli</taxon>
        <taxon>Bacillales</taxon>
        <taxon>Bacillaceae</taxon>
        <taxon>Bacillus</taxon>
    </lineage>
</organism>
<protein>
    <recommendedName>
        <fullName evidence="3">DUF3168 domain-containing protein</fullName>
    </recommendedName>
</protein>